<feature type="region of interest" description="Disordered" evidence="1">
    <location>
        <begin position="95"/>
        <end position="121"/>
    </location>
</feature>
<protein>
    <submittedName>
        <fullName evidence="2">Uncharacterized protein</fullName>
    </submittedName>
</protein>
<dbReference type="Proteomes" id="UP000005408">
    <property type="component" value="Unassembled WGS sequence"/>
</dbReference>
<proteinExistence type="predicted"/>
<dbReference type="EnsemblMetazoa" id="G30061.1">
    <property type="protein sequence ID" value="G30061.1:cds"/>
    <property type="gene ID" value="G30061"/>
</dbReference>
<feature type="compositionally biased region" description="Polar residues" evidence="1">
    <location>
        <begin position="109"/>
        <end position="121"/>
    </location>
</feature>
<sequence>MKFNWLRTSVPRHRCPVVFQDSVSEETSTDDGEDTPKFEISTQTSYGLVKRRHVSIQTEIHPCMKSTGTQTEQHHLSNDHARVDLDESFESLATTTSKASEWTPPEIVENNNLDNQESPPSHHSRKFIVFEECLDQLLQFCTIFGRKCDHKKKHCWDNVGCF</sequence>
<evidence type="ECO:0000313" key="3">
    <source>
        <dbReference type="Proteomes" id="UP000005408"/>
    </source>
</evidence>
<evidence type="ECO:0000313" key="2">
    <source>
        <dbReference type="EnsemblMetazoa" id="G30061.1:cds"/>
    </source>
</evidence>
<name>A0A8W8M103_MAGGI</name>
<reference evidence="2" key="1">
    <citation type="submission" date="2022-08" db="UniProtKB">
        <authorList>
            <consortium name="EnsemblMetazoa"/>
        </authorList>
    </citation>
    <scope>IDENTIFICATION</scope>
    <source>
        <strain evidence="2">05x7-T-G4-1.051#20</strain>
    </source>
</reference>
<dbReference type="AlphaFoldDB" id="A0A8W8M103"/>
<accession>A0A8W8M103</accession>
<keyword evidence="3" id="KW-1185">Reference proteome</keyword>
<organism evidence="2 3">
    <name type="scientific">Magallana gigas</name>
    <name type="common">Pacific oyster</name>
    <name type="synonym">Crassostrea gigas</name>
    <dbReference type="NCBI Taxonomy" id="29159"/>
    <lineage>
        <taxon>Eukaryota</taxon>
        <taxon>Metazoa</taxon>
        <taxon>Spiralia</taxon>
        <taxon>Lophotrochozoa</taxon>
        <taxon>Mollusca</taxon>
        <taxon>Bivalvia</taxon>
        <taxon>Autobranchia</taxon>
        <taxon>Pteriomorphia</taxon>
        <taxon>Ostreida</taxon>
        <taxon>Ostreoidea</taxon>
        <taxon>Ostreidae</taxon>
        <taxon>Magallana</taxon>
    </lineage>
</organism>
<evidence type="ECO:0000256" key="1">
    <source>
        <dbReference type="SAM" id="MobiDB-lite"/>
    </source>
</evidence>